<evidence type="ECO:0000256" key="2">
    <source>
        <dbReference type="ARBA" id="ARBA00008668"/>
    </source>
</evidence>
<name>A0A200R2D7_MACCD</name>
<reference evidence="9 10" key="1">
    <citation type="journal article" date="2017" name="Mol. Plant">
        <title>The Genome of Medicinal Plant Macleaya cordata Provides New Insights into Benzylisoquinoline Alkaloids Metabolism.</title>
        <authorList>
            <person name="Liu X."/>
            <person name="Liu Y."/>
            <person name="Huang P."/>
            <person name="Ma Y."/>
            <person name="Qing Z."/>
            <person name="Tang Q."/>
            <person name="Cao H."/>
            <person name="Cheng P."/>
            <person name="Zheng Y."/>
            <person name="Yuan Z."/>
            <person name="Zhou Y."/>
            <person name="Liu J."/>
            <person name="Tang Z."/>
            <person name="Zhuo Y."/>
            <person name="Zhang Y."/>
            <person name="Yu L."/>
            <person name="Huang J."/>
            <person name="Yang P."/>
            <person name="Peng Q."/>
            <person name="Zhang J."/>
            <person name="Jiang W."/>
            <person name="Zhang Z."/>
            <person name="Lin K."/>
            <person name="Ro D.K."/>
            <person name="Chen X."/>
            <person name="Xiong X."/>
            <person name="Shang Y."/>
            <person name="Huang S."/>
            <person name="Zeng J."/>
        </authorList>
    </citation>
    <scope>NUCLEOTIDE SEQUENCE [LARGE SCALE GENOMIC DNA]</scope>
    <source>
        <strain evidence="10">cv. BLH2017</strain>
        <tissue evidence="9">Root</tissue>
    </source>
</reference>
<keyword evidence="10" id="KW-1185">Reference proteome</keyword>
<organism evidence="9 10">
    <name type="scientific">Macleaya cordata</name>
    <name type="common">Five-seeded plume-poppy</name>
    <name type="synonym">Bocconia cordata</name>
    <dbReference type="NCBI Taxonomy" id="56857"/>
    <lineage>
        <taxon>Eukaryota</taxon>
        <taxon>Viridiplantae</taxon>
        <taxon>Streptophyta</taxon>
        <taxon>Embryophyta</taxon>
        <taxon>Tracheophyta</taxon>
        <taxon>Spermatophyta</taxon>
        <taxon>Magnoliopsida</taxon>
        <taxon>Ranunculales</taxon>
        <taxon>Papaveraceae</taxon>
        <taxon>Papaveroideae</taxon>
        <taxon>Macleaya</taxon>
    </lineage>
</organism>
<proteinExistence type="inferred from homology"/>
<dbReference type="InterPro" id="IPR036514">
    <property type="entry name" value="SGNH_hydro_sf"/>
</dbReference>
<dbReference type="OrthoDB" id="1600564at2759"/>
<dbReference type="GO" id="GO:0016042">
    <property type="term" value="P:lipid catabolic process"/>
    <property type="evidence" value="ECO:0007669"/>
    <property type="project" value="UniProtKB-KW"/>
</dbReference>
<sequence>MAFMKSSSSMSLLFVCLLLLHLLSAVKCQVEPTPALYVFGDSLVDSGNNNFLITQAKANYKPYGLDFAGGSTGRFTNGNTIVDFIAEYLKLPYAPAYLSLPESPGERSKIAMTGVNYASGSAGILPETGSKLGENLNLGKQISYFESTVKNDLPKLFRTPEEQPKYLAKSIFVISIGSNDYINNYLQPASYSSSKTTPPQPFADQLLDGLKQHLTTLYNLGARKFVVFGLAPIGCLPAIVNSVNPKPTTPCVEDVNNLIKLYNNGLPGAIQQLESSLQGSTFVHGDIYQTSYDQNQDPPKFGYTGGRTPCCVVGGNGTTTCLPNQTPCNDRDKHLYWDAFHPITQVDGAVAEGCFKGSSPCVPINILQLAQKQMALMMFSLSSSAISLFSVVCCLLLHQQFLLVVAVRIGQGPAVPALYVFGDSLVDSGNNDYLQTQAKANYKPYGIDFHNGTTGRFTNGKTVVDFIAKRLGLPYVPAYLGLSDDEKSNLTTGVNYASGAGGILPETGTATGDILALGVQINYFKKTVRNDLPKSFKTPQKLSKYLAKSIFVFSIGSNDYINNYLQPANYNSSKIYTPQQFGALLLDTLKQDLTTLYNLGARKFVVFELGPIGCIPALVNIVKPNTSCVEDVNNLIKIYNTGIPHMIQQLSSSFHGSTFLRGEIYKQIYDQEQNPSKYGFTAGRTPCCVLGGAYNLTCVPNQAPCEDRNTHLYWDASHPTQRANYKLANSCFRGSSPCVPINIRQLAKI</sequence>
<comment type="subcellular location">
    <subcellularLocation>
        <location evidence="1">Secreted</location>
    </subcellularLocation>
</comment>
<dbReference type="PANTHER" id="PTHR45650">
    <property type="entry name" value="GDSL-LIKE LIPASE/ACYLHYDROLASE-RELATED"/>
    <property type="match status" value="1"/>
</dbReference>
<dbReference type="GO" id="GO:0005576">
    <property type="term" value="C:extracellular region"/>
    <property type="evidence" value="ECO:0007669"/>
    <property type="project" value="UniProtKB-SubCell"/>
</dbReference>
<evidence type="ECO:0000313" key="10">
    <source>
        <dbReference type="Proteomes" id="UP000195402"/>
    </source>
</evidence>
<dbReference type="GO" id="GO:0016788">
    <property type="term" value="F:hydrolase activity, acting on ester bonds"/>
    <property type="evidence" value="ECO:0007669"/>
    <property type="project" value="InterPro"/>
</dbReference>
<evidence type="ECO:0000256" key="6">
    <source>
        <dbReference type="ARBA" id="ARBA00022963"/>
    </source>
</evidence>
<gene>
    <name evidence="9" type="ORF">BVC80_9049g19</name>
</gene>
<dbReference type="EMBL" id="MVGT01000459">
    <property type="protein sequence ID" value="OVA16892.1"/>
    <property type="molecule type" value="Genomic_DNA"/>
</dbReference>
<evidence type="ECO:0000256" key="8">
    <source>
        <dbReference type="SAM" id="SignalP"/>
    </source>
</evidence>
<feature type="chain" id="PRO_5013210626" evidence="8">
    <location>
        <begin position="29"/>
        <end position="749"/>
    </location>
</feature>
<feature type="signal peptide" evidence="8">
    <location>
        <begin position="1"/>
        <end position="28"/>
    </location>
</feature>
<keyword evidence="5" id="KW-0378">Hydrolase</keyword>
<dbReference type="InterPro" id="IPR051238">
    <property type="entry name" value="GDSL_esterase/lipase"/>
</dbReference>
<dbReference type="Gene3D" id="3.40.50.1110">
    <property type="entry name" value="SGNH hydrolase"/>
    <property type="match status" value="2"/>
</dbReference>
<evidence type="ECO:0000256" key="4">
    <source>
        <dbReference type="ARBA" id="ARBA00022729"/>
    </source>
</evidence>
<dbReference type="Pfam" id="PF00657">
    <property type="entry name" value="Lipase_GDSL"/>
    <property type="match status" value="2"/>
</dbReference>
<keyword evidence="4 8" id="KW-0732">Signal</keyword>
<protein>
    <submittedName>
        <fullName evidence="9">Lipase</fullName>
    </submittedName>
</protein>
<evidence type="ECO:0000256" key="3">
    <source>
        <dbReference type="ARBA" id="ARBA00022525"/>
    </source>
</evidence>
<evidence type="ECO:0000256" key="5">
    <source>
        <dbReference type="ARBA" id="ARBA00022801"/>
    </source>
</evidence>
<dbReference type="CDD" id="cd01837">
    <property type="entry name" value="SGNH_plant_lipase_like"/>
    <property type="match status" value="2"/>
</dbReference>
<dbReference type="AlphaFoldDB" id="A0A200R2D7"/>
<dbReference type="OMA" id="ENGRSMH"/>
<evidence type="ECO:0000313" key="9">
    <source>
        <dbReference type="EMBL" id="OVA16892.1"/>
    </source>
</evidence>
<keyword evidence="6" id="KW-0442">Lipid degradation</keyword>
<keyword evidence="3" id="KW-0964">Secreted</keyword>
<comment type="caution">
    <text evidence="9">The sequence shown here is derived from an EMBL/GenBank/DDBJ whole genome shotgun (WGS) entry which is preliminary data.</text>
</comment>
<accession>A0A200R2D7</accession>
<comment type="similarity">
    <text evidence="2">Belongs to the 'GDSL' lipolytic enzyme family.</text>
</comment>
<dbReference type="InterPro" id="IPR035669">
    <property type="entry name" value="SGNH_plant_lipase-like"/>
</dbReference>
<keyword evidence="7" id="KW-0443">Lipid metabolism</keyword>
<dbReference type="InterPro" id="IPR001087">
    <property type="entry name" value="GDSL"/>
</dbReference>
<dbReference type="FunFam" id="3.40.50.1110:FF:000003">
    <property type="entry name" value="GDSL esterase/lipase APG"/>
    <property type="match status" value="2"/>
</dbReference>
<dbReference type="PANTHER" id="PTHR45650:SF14">
    <property type="entry name" value="GDSL ESTERASE_LIPASE 7-LIKE"/>
    <property type="match status" value="1"/>
</dbReference>
<evidence type="ECO:0000256" key="1">
    <source>
        <dbReference type="ARBA" id="ARBA00004613"/>
    </source>
</evidence>
<dbReference type="InParanoid" id="A0A200R2D7"/>
<dbReference type="Proteomes" id="UP000195402">
    <property type="component" value="Unassembled WGS sequence"/>
</dbReference>
<evidence type="ECO:0000256" key="7">
    <source>
        <dbReference type="ARBA" id="ARBA00023098"/>
    </source>
</evidence>